<keyword evidence="1" id="KW-1133">Transmembrane helix</keyword>
<name>A0A840LBM1_9BURK</name>
<dbReference type="EMBL" id="JACHLP010000010">
    <property type="protein sequence ID" value="MBB4845556.1"/>
    <property type="molecule type" value="Genomic_DNA"/>
</dbReference>
<proteinExistence type="predicted"/>
<dbReference type="Pfam" id="PF05437">
    <property type="entry name" value="AzlD"/>
    <property type="match status" value="1"/>
</dbReference>
<evidence type="ECO:0000313" key="2">
    <source>
        <dbReference type="EMBL" id="MBB4845556.1"/>
    </source>
</evidence>
<feature type="transmembrane region" description="Helical" evidence="1">
    <location>
        <begin position="46"/>
        <end position="69"/>
    </location>
</feature>
<keyword evidence="3" id="KW-1185">Reference proteome</keyword>
<feature type="transmembrane region" description="Helical" evidence="1">
    <location>
        <begin position="6"/>
        <end position="26"/>
    </location>
</feature>
<keyword evidence="1" id="KW-0472">Membrane</keyword>
<dbReference type="Proteomes" id="UP000562027">
    <property type="component" value="Unassembled WGS sequence"/>
</dbReference>
<evidence type="ECO:0000313" key="3">
    <source>
        <dbReference type="Proteomes" id="UP000562027"/>
    </source>
</evidence>
<keyword evidence="1" id="KW-0812">Transmembrane</keyword>
<accession>A0A840LBM1</accession>
<gene>
    <name evidence="2" type="ORF">HNP55_004108</name>
</gene>
<dbReference type="RefSeq" id="WP_184303662.1">
    <property type="nucleotide sequence ID" value="NZ_JACHLP010000010.1"/>
</dbReference>
<dbReference type="AlphaFoldDB" id="A0A840LBM1"/>
<sequence length="109" mass="12060">MSSWEIVLGIVGMGLITLLTRCFFLLPKNELPMPDWAKQGLRYAPLAALAAVIVPEIVMSHGELISTWKDARLYATAVGTAWFFWRRDILGTILSGTAVMLALRIGLGW</sequence>
<protein>
    <submittedName>
        <fullName evidence="2">Branched-subunit amino acid transport protein</fullName>
    </submittedName>
</protein>
<reference evidence="2 3" key="1">
    <citation type="submission" date="2020-08" db="EMBL/GenBank/DDBJ databases">
        <title>Functional genomics of gut bacteria from endangered species of beetles.</title>
        <authorList>
            <person name="Carlos-Shanley C."/>
        </authorList>
    </citation>
    <scope>NUCLEOTIDE SEQUENCE [LARGE SCALE GENOMIC DNA]</scope>
    <source>
        <strain evidence="2 3">S00239</strain>
    </source>
</reference>
<organism evidence="2 3">
    <name type="scientific">Roseateles oligotrophus</name>
    <dbReference type="NCBI Taxonomy" id="1769250"/>
    <lineage>
        <taxon>Bacteria</taxon>
        <taxon>Pseudomonadati</taxon>
        <taxon>Pseudomonadota</taxon>
        <taxon>Betaproteobacteria</taxon>
        <taxon>Burkholderiales</taxon>
        <taxon>Sphaerotilaceae</taxon>
        <taxon>Roseateles</taxon>
    </lineage>
</organism>
<dbReference type="InterPro" id="IPR008407">
    <property type="entry name" value="Brnchd-chn_aa_trnsp_AzlD"/>
</dbReference>
<evidence type="ECO:0000256" key="1">
    <source>
        <dbReference type="SAM" id="Phobius"/>
    </source>
</evidence>
<comment type="caution">
    <text evidence="2">The sequence shown here is derived from an EMBL/GenBank/DDBJ whole genome shotgun (WGS) entry which is preliminary data.</text>
</comment>
<feature type="transmembrane region" description="Helical" evidence="1">
    <location>
        <begin position="89"/>
        <end position="107"/>
    </location>
</feature>